<evidence type="ECO:0000256" key="1">
    <source>
        <dbReference type="SAM" id="MobiDB-lite"/>
    </source>
</evidence>
<dbReference type="EMBL" id="RWJN01000104">
    <property type="protein sequence ID" value="TCD67263.1"/>
    <property type="molecule type" value="Genomic_DNA"/>
</dbReference>
<name>A0A4R0RK39_9APHY</name>
<reference evidence="3 4" key="1">
    <citation type="submission" date="2018-11" db="EMBL/GenBank/DDBJ databases">
        <title>Genome assembly of Steccherinum ochraceum LE-BIN_3174, the white-rot fungus of the Steccherinaceae family (The Residual Polyporoid clade, Polyporales, Basidiomycota).</title>
        <authorList>
            <person name="Fedorova T.V."/>
            <person name="Glazunova O.A."/>
            <person name="Landesman E.O."/>
            <person name="Moiseenko K.V."/>
            <person name="Psurtseva N.V."/>
            <person name="Savinova O.S."/>
            <person name="Shakhova N.V."/>
            <person name="Tyazhelova T.V."/>
            <person name="Vasina D.V."/>
        </authorList>
    </citation>
    <scope>NUCLEOTIDE SEQUENCE [LARGE SCALE GENOMIC DNA]</scope>
    <source>
        <strain evidence="3 4">LE-BIN_3174</strain>
    </source>
</reference>
<comment type="caution">
    <text evidence="3">The sequence shown here is derived from an EMBL/GenBank/DDBJ whole genome shotgun (WGS) entry which is preliminary data.</text>
</comment>
<feature type="signal peptide" evidence="2">
    <location>
        <begin position="1"/>
        <end position="20"/>
    </location>
</feature>
<organism evidence="3 4">
    <name type="scientific">Steccherinum ochraceum</name>
    <dbReference type="NCBI Taxonomy" id="92696"/>
    <lineage>
        <taxon>Eukaryota</taxon>
        <taxon>Fungi</taxon>
        <taxon>Dikarya</taxon>
        <taxon>Basidiomycota</taxon>
        <taxon>Agaricomycotina</taxon>
        <taxon>Agaricomycetes</taxon>
        <taxon>Polyporales</taxon>
        <taxon>Steccherinaceae</taxon>
        <taxon>Steccherinum</taxon>
    </lineage>
</organism>
<proteinExistence type="predicted"/>
<accession>A0A4R0RK39</accession>
<feature type="compositionally biased region" description="Pro residues" evidence="1">
    <location>
        <begin position="166"/>
        <end position="184"/>
    </location>
</feature>
<evidence type="ECO:0000313" key="3">
    <source>
        <dbReference type="EMBL" id="TCD67263.1"/>
    </source>
</evidence>
<keyword evidence="4" id="KW-1185">Reference proteome</keyword>
<feature type="chain" id="PRO_5020186230" evidence="2">
    <location>
        <begin position="21"/>
        <end position="231"/>
    </location>
</feature>
<evidence type="ECO:0000256" key="2">
    <source>
        <dbReference type="SAM" id="SignalP"/>
    </source>
</evidence>
<feature type="region of interest" description="Disordered" evidence="1">
    <location>
        <begin position="76"/>
        <end position="231"/>
    </location>
</feature>
<dbReference type="Proteomes" id="UP000292702">
    <property type="component" value="Unassembled WGS sequence"/>
</dbReference>
<feature type="compositionally biased region" description="Pro residues" evidence="1">
    <location>
        <begin position="119"/>
        <end position="134"/>
    </location>
</feature>
<keyword evidence="2" id="KW-0732">Signal</keyword>
<sequence length="231" mass="23865">MHLAAIFTCALAVAASSAVAVPLHGSQMRGDQKSVVVARRVVARDILQAIHARELAALDARTIDSTFLVKRGGEHSSMHLPKLHRSGRSANAGNTNAGGATNTGNTNAPAAGAANANPQRPPAPPHYPSNPPTYEPDATGGHTSAGPPRPHNPLAEPETPHSQTESPPPPYAPTDPRGQPPAVRPGPGASNTPVSSIPAPQNPTSRNPTSGNSRQFSSNLNDAFARYNDSP</sequence>
<dbReference type="AlphaFoldDB" id="A0A4R0RK39"/>
<feature type="compositionally biased region" description="Low complexity" evidence="1">
    <location>
        <begin position="90"/>
        <end position="118"/>
    </location>
</feature>
<gene>
    <name evidence="3" type="ORF">EIP91_000340</name>
</gene>
<evidence type="ECO:0000313" key="4">
    <source>
        <dbReference type="Proteomes" id="UP000292702"/>
    </source>
</evidence>
<protein>
    <submittedName>
        <fullName evidence="3">Uncharacterized protein</fullName>
    </submittedName>
</protein>
<feature type="compositionally biased region" description="Polar residues" evidence="1">
    <location>
        <begin position="189"/>
        <end position="221"/>
    </location>
</feature>